<dbReference type="Proteomes" id="UP000825729">
    <property type="component" value="Unassembled WGS sequence"/>
</dbReference>
<evidence type="ECO:0000313" key="2">
    <source>
        <dbReference type="EMBL" id="KAG9456164.1"/>
    </source>
</evidence>
<name>A0AAV7F5K5_ARIFI</name>
<comment type="caution">
    <text evidence="2">The sequence shown here is derived from an EMBL/GenBank/DDBJ whole genome shotgun (WGS) entry which is preliminary data.</text>
</comment>
<dbReference type="EMBL" id="JAINDJ010000002">
    <property type="protein sequence ID" value="KAG9456164.1"/>
    <property type="molecule type" value="Genomic_DNA"/>
</dbReference>
<evidence type="ECO:0000313" key="3">
    <source>
        <dbReference type="Proteomes" id="UP000825729"/>
    </source>
</evidence>
<keyword evidence="3" id="KW-1185">Reference proteome</keyword>
<reference evidence="2 3" key="1">
    <citation type="submission" date="2021-07" db="EMBL/GenBank/DDBJ databases">
        <title>The Aristolochia fimbriata genome: insights into angiosperm evolution, floral development and chemical biosynthesis.</title>
        <authorList>
            <person name="Jiao Y."/>
        </authorList>
    </citation>
    <scope>NUCLEOTIDE SEQUENCE [LARGE SCALE GENOMIC DNA]</scope>
    <source>
        <strain evidence="2">IBCAS-2021</strain>
        <tissue evidence="2">Leaf</tissue>
    </source>
</reference>
<sequence>MGAKGADDHHSQSSDLVFFDKGTESFTLFYPGPENRLEGSEASLKELGLQALEEARATRSGSLLGVFEKGAESEEEEEEEEEDNGGDSEEEENGGVDEEDPVTAFGDEKVNEKLRLLAALAGVDGGNGQPADVLLANVIMVLKELEERSCGCGGFPMEDDDEQFESFMG</sequence>
<gene>
    <name evidence="2" type="ORF">H6P81_000672</name>
</gene>
<evidence type="ECO:0000256" key="1">
    <source>
        <dbReference type="SAM" id="MobiDB-lite"/>
    </source>
</evidence>
<accession>A0AAV7F5K5</accession>
<proteinExistence type="predicted"/>
<protein>
    <submittedName>
        <fullName evidence="2">Uncharacterized protein</fullName>
    </submittedName>
</protein>
<feature type="region of interest" description="Disordered" evidence="1">
    <location>
        <begin position="62"/>
        <end position="108"/>
    </location>
</feature>
<dbReference type="AlphaFoldDB" id="A0AAV7F5K5"/>
<feature type="compositionally biased region" description="Acidic residues" evidence="1">
    <location>
        <begin position="73"/>
        <end position="101"/>
    </location>
</feature>
<organism evidence="2 3">
    <name type="scientific">Aristolochia fimbriata</name>
    <name type="common">White veined hardy Dutchman's pipe vine</name>
    <dbReference type="NCBI Taxonomy" id="158543"/>
    <lineage>
        <taxon>Eukaryota</taxon>
        <taxon>Viridiplantae</taxon>
        <taxon>Streptophyta</taxon>
        <taxon>Embryophyta</taxon>
        <taxon>Tracheophyta</taxon>
        <taxon>Spermatophyta</taxon>
        <taxon>Magnoliopsida</taxon>
        <taxon>Magnoliidae</taxon>
        <taxon>Piperales</taxon>
        <taxon>Aristolochiaceae</taxon>
        <taxon>Aristolochia</taxon>
    </lineage>
</organism>